<sequence>MSLWPQKALLKETALHVEKDCLEYEPKSPKRRWRLALAVISFIRACLPMKALMKKAGLLRSLSSVTLNVDNEPPPFLDVDPKSLGDMVREKKHESLARIPSLRRSNHSDKSEVKTYSPEKIFQRYNLFVTTSCHQLGEIN</sequence>
<proteinExistence type="predicted"/>
<dbReference type="AlphaFoldDB" id="A0AA87Z9U3"/>
<comment type="caution">
    <text evidence="1">The sequence shown here is derived from an EMBL/GenBank/DDBJ whole genome shotgun (WGS) entry which is preliminary data.</text>
</comment>
<organism evidence="1 2">
    <name type="scientific">Ficus carica</name>
    <name type="common">Common fig</name>
    <dbReference type="NCBI Taxonomy" id="3494"/>
    <lineage>
        <taxon>Eukaryota</taxon>
        <taxon>Viridiplantae</taxon>
        <taxon>Streptophyta</taxon>
        <taxon>Embryophyta</taxon>
        <taxon>Tracheophyta</taxon>
        <taxon>Spermatophyta</taxon>
        <taxon>Magnoliopsida</taxon>
        <taxon>eudicotyledons</taxon>
        <taxon>Gunneridae</taxon>
        <taxon>Pentapetalae</taxon>
        <taxon>rosids</taxon>
        <taxon>fabids</taxon>
        <taxon>Rosales</taxon>
        <taxon>Moraceae</taxon>
        <taxon>Ficeae</taxon>
        <taxon>Ficus</taxon>
    </lineage>
</organism>
<protein>
    <submittedName>
        <fullName evidence="1">Uncharacterized protein</fullName>
    </submittedName>
</protein>
<dbReference type="Proteomes" id="UP001187192">
    <property type="component" value="Unassembled WGS sequence"/>
</dbReference>
<accession>A0AA87Z9U3</accession>
<evidence type="ECO:0000313" key="2">
    <source>
        <dbReference type="Proteomes" id="UP001187192"/>
    </source>
</evidence>
<dbReference type="EMBL" id="BTGU01003135">
    <property type="protein sequence ID" value="GMN27330.1"/>
    <property type="molecule type" value="Genomic_DNA"/>
</dbReference>
<name>A0AA87Z9U3_FICCA</name>
<keyword evidence="2" id="KW-1185">Reference proteome</keyword>
<reference evidence="1" key="1">
    <citation type="submission" date="2023-07" db="EMBL/GenBank/DDBJ databases">
        <title>draft genome sequence of fig (Ficus carica).</title>
        <authorList>
            <person name="Takahashi T."/>
            <person name="Nishimura K."/>
        </authorList>
    </citation>
    <scope>NUCLEOTIDE SEQUENCE</scope>
</reference>
<evidence type="ECO:0000313" key="1">
    <source>
        <dbReference type="EMBL" id="GMN27330.1"/>
    </source>
</evidence>
<gene>
    <name evidence="1" type="ORF">TIFTF001_044107</name>
</gene>